<keyword evidence="3" id="KW-1000">Mitochondrion outer membrane</keyword>
<dbReference type="InParanoid" id="C5E1W8"/>
<dbReference type="InterPro" id="IPR036291">
    <property type="entry name" value="NAD(P)-bd_dom_sf"/>
</dbReference>
<dbReference type="FunFam" id="3.40.50.720:FF:000366">
    <property type="entry name" value="Protein FMP52, mitochondrial"/>
    <property type="match status" value="1"/>
</dbReference>
<evidence type="ECO:0000313" key="10">
    <source>
        <dbReference type="Proteomes" id="UP000002036"/>
    </source>
</evidence>
<dbReference type="AlphaFoldDB" id="C5E1W8"/>
<dbReference type="KEGG" id="lth:KLTH0H00264g"/>
<dbReference type="Proteomes" id="UP000002036">
    <property type="component" value="Chromosome H"/>
</dbReference>
<dbReference type="GeneID" id="8294202"/>
<evidence type="ECO:0000256" key="3">
    <source>
        <dbReference type="ARBA" id="ARBA00022787"/>
    </source>
</evidence>
<proteinExistence type="inferred from homology"/>
<organism evidence="9 10">
    <name type="scientific">Lachancea thermotolerans (strain ATCC 56472 / CBS 6340 / NRRL Y-8284)</name>
    <name type="common">Yeast</name>
    <name type="synonym">Kluyveromyces thermotolerans</name>
    <dbReference type="NCBI Taxonomy" id="559295"/>
    <lineage>
        <taxon>Eukaryota</taxon>
        <taxon>Fungi</taxon>
        <taxon>Dikarya</taxon>
        <taxon>Ascomycota</taxon>
        <taxon>Saccharomycotina</taxon>
        <taxon>Saccharomycetes</taxon>
        <taxon>Saccharomycetales</taxon>
        <taxon>Saccharomycetaceae</taxon>
        <taxon>Lachancea</taxon>
    </lineage>
</organism>
<keyword evidence="10" id="KW-1185">Reference proteome</keyword>
<gene>
    <name evidence="9" type="ordered locus">KLTH0H00264g</name>
</gene>
<name>C5E1W8_LACTC</name>
<evidence type="ECO:0000256" key="8">
    <source>
        <dbReference type="ARBA" id="ARBA00074024"/>
    </source>
</evidence>
<dbReference type="Gene3D" id="3.40.50.720">
    <property type="entry name" value="NAD(P)-binding Rossmann-like Domain"/>
    <property type="match status" value="1"/>
</dbReference>
<dbReference type="GO" id="GO:0051170">
    <property type="term" value="P:import into nucleus"/>
    <property type="evidence" value="ECO:0007669"/>
    <property type="project" value="TreeGrafter"/>
</dbReference>
<dbReference type="Pfam" id="PF08732">
    <property type="entry name" value="HIM1"/>
    <property type="match status" value="1"/>
</dbReference>
<dbReference type="HOGENOM" id="CLU_071330_2_2_1"/>
<dbReference type="GO" id="GO:0005741">
    <property type="term" value="C:mitochondrial outer membrane"/>
    <property type="evidence" value="ECO:0007669"/>
    <property type="project" value="UniProtKB-SubCell"/>
</dbReference>
<keyword evidence="6" id="KW-0472">Membrane</keyword>
<evidence type="ECO:0000256" key="4">
    <source>
        <dbReference type="ARBA" id="ARBA00022946"/>
    </source>
</evidence>
<evidence type="ECO:0000256" key="6">
    <source>
        <dbReference type="ARBA" id="ARBA00023136"/>
    </source>
</evidence>
<dbReference type="EMBL" id="CU928180">
    <property type="protein sequence ID" value="CAR30029.1"/>
    <property type="molecule type" value="Genomic_DNA"/>
</dbReference>
<protein>
    <recommendedName>
        <fullName evidence="8">Protein FMP52, mitochondrial</fullName>
    </recommendedName>
    <alternativeName>
        <fullName evidence="7">Protein fmp52, mitochondrial</fullName>
    </alternativeName>
</protein>
<dbReference type="PANTHER" id="PTHR14097:SF7">
    <property type="entry name" value="OXIDOREDUCTASE HTATIP2"/>
    <property type="match status" value="1"/>
</dbReference>
<evidence type="ECO:0000256" key="1">
    <source>
        <dbReference type="ARBA" id="ARBA00004450"/>
    </source>
</evidence>
<sequence>MSSRALIIGATGLCGSAFVKYVAKDPSFTEIATISRKALNGNYDGKVRSLILEDSSNWSAAVPENYDILFSGLATTRGEAGKENFYKVDHDMNLQLARSAKEKGYSTYVVVSSTGADENSMFYYMKTKGELERDILALGFERTIILRPGPLLGERTKSKGLLNGLSSKIGSIVYRTKLQSVFGCPVYGDEVAKVGVKLALDTSDTAKIKIVESAEILRLAGV</sequence>
<comment type="subcellular location">
    <subcellularLocation>
        <location evidence="1">Mitochondrion outer membrane</location>
        <topology evidence="1">Peripheral membrane protein</topology>
    </subcellularLocation>
</comment>
<evidence type="ECO:0000256" key="5">
    <source>
        <dbReference type="ARBA" id="ARBA00023128"/>
    </source>
</evidence>
<evidence type="ECO:0000256" key="7">
    <source>
        <dbReference type="ARBA" id="ARBA00071738"/>
    </source>
</evidence>
<reference evidence="9 10" key="1">
    <citation type="journal article" date="2009" name="Genome Res.">
        <title>Comparative genomics of protoploid Saccharomycetaceae.</title>
        <authorList>
            <consortium name="The Genolevures Consortium"/>
            <person name="Souciet J.-L."/>
            <person name="Dujon B."/>
            <person name="Gaillardin C."/>
            <person name="Johnston M."/>
            <person name="Baret P.V."/>
            <person name="Cliften P."/>
            <person name="Sherman D.J."/>
            <person name="Weissenbach J."/>
            <person name="Westhof E."/>
            <person name="Wincker P."/>
            <person name="Jubin C."/>
            <person name="Poulain J."/>
            <person name="Barbe V."/>
            <person name="Segurens B."/>
            <person name="Artiguenave F."/>
            <person name="Anthouard V."/>
            <person name="Vacherie B."/>
            <person name="Val M.-E."/>
            <person name="Fulton R.S."/>
            <person name="Minx P."/>
            <person name="Wilson R."/>
            <person name="Durrens P."/>
            <person name="Jean G."/>
            <person name="Marck C."/>
            <person name="Martin T."/>
            <person name="Nikolski M."/>
            <person name="Rolland T."/>
            <person name="Seret M.-L."/>
            <person name="Casaregola S."/>
            <person name="Despons L."/>
            <person name="Fairhead C."/>
            <person name="Fischer G."/>
            <person name="Lafontaine I."/>
            <person name="Leh V."/>
            <person name="Lemaire M."/>
            <person name="de Montigny J."/>
            <person name="Neuveglise C."/>
            <person name="Thierry A."/>
            <person name="Blanc-Lenfle I."/>
            <person name="Bleykasten C."/>
            <person name="Diffels J."/>
            <person name="Fritsch E."/>
            <person name="Frangeul L."/>
            <person name="Goeffon A."/>
            <person name="Jauniaux N."/>
            <person name="Kachouri-Lafond R."/>
            <person name="Payen C."/>
            <person name="Potier S."/>
            <person name="Pribylova L."/>
            <person name="Ozanne C."/>
            <person name="Richard G.-F."/>
            <person name="Sacerdot C."/>
            <person name="Straub M.-L."/>
            <person name="Talla E."/>
        </authorList>
    </citation>
    <scope>NUCLEOTIDE SEQUENCE [LARGE SCALE GENOMIC DNA]</scope>
    <source>
        <strain evidence="10">ATCC 56472 / CBS 6340 / NRRL Y-8284</strain>
    </source>
</reference>
<dbReference type="InterPro" id="IPR014843">
    <property type="entry name" value="Him1/Fmp52"/>
</dbReference>
<dbReference type="OMA" id="CIENAKA"/>
<comment type="similarity">
    <text evidence="2">Belongs to the FMP52 family.</text>
</comment>
<dbReference type="OrthoDB" id="430436at2759"/>
<dbReference type="STRING" id="559295.C5E1W8"/>
<evidence type="ECO:0000256" key="2">
    <source>
        <dbReference type="ARBA" id="ARBA00006617"/>
    </source>
</evidence>
<accession>C5E1W8</accession>
<dbReference type="FunCoup" id="C5E1W8">
    <property type="interactions" value="110"/>
</dbReference>
<dbReference type="SUPFAM" id="SSF51735">
    <property type="entry name" value="NAD(P)-binding Rossmann-fold domains"/>
    <property type="match status" value="1"/>
</dbReference>
<dbReference type="PANTHER" id="PTHR14097">
    <property type="entry name" value="OXIDOREDUCTASE HTATIP2"/>
    <property type="match status" value="1"/>
</dbReference>
<keyword evidence="5" id="KW-0496">Mitochondrion</keyword>
<evidence type="ECO:0000313" key="9">
    <source>
        <dbReference type="EMBL" id="CAR30029.1"/>
    </source>
</evidence>
<keyword evidence="4" id="KW-0809">Transit peptide</keyword>
<dbReference type="eggNOG" id="KOG4039">
    <property type="taxonomic scope" value="Eukaryota"/>
</dbReference>
<dbReference type="RefSeq" id="XP_002555891.1">
    <property type="nucleotide sequence ID" value="XM_002555845.1"/>
</dbReference>